<dbReference type="GO" id="GO:0015031">
    <property type="term" value="P:protein transport"/>
    <property type="evidence" value="ECO:0007669"/>
    <property type="project" value="UniProtKB-KW"/>
</dbReference>
<dbReference type="Pfam" id="PF02050">
    <property type="entry name" value="FliJ"/>
    <property type="match status" value="1"/>
</dbReference>
<dbReference type="GO" id="GO:0005886">
    <property type="term" value="C:plasma membrane"/>
    <property type="evidence" value="ECO:0007669"/>
    <property type="project" value="UniProtKB-SubCell"/>
</dbReference>
<dbReference type="InterPro" id="IPR012823">
    <property type="entry name" value="Flagell_FliJ"/>
</dbReference>
<keyword evidence="8" id="KW-0653">Protein transport</keyword>
<evidence type="ECO:0000256" key="2">
    <source>
        <dbReference type="ARBA" id="ARBA00010004"/>
    </source>
</evidence>
<keyword evidence="11" id="KW-0282">Flagellum</keyword>
<dbReference type="AlphaFoldDB" id="A0A3A1R7Z8"/>
<comment type="caution">
    <text evidence="11">The sequence shown here is derived from an EMBL/GenBank/DDBJ whole genome shotgun (WGS) entry which is preliminary data.</text>
</comment>
<sequence>MTYTFKFDKILTLKEREKEEVRVSYQDSIEKFEKIAQKLYDLLRKKEDLEIFQSEKLSHGLSVQDIRHNQNFITNIEKTIDYYQGLVIQARNRMNWHEQKLSEMNIEVKKYEKIKENDFNKYTEMLYSSESKVLDELAVMQYMNKRN</sequence>
<evidence type="ECO:0000256" key="4">
    <source>
        <dbReference type="ARBA" id="ARBA00022448"/>
    </source>
</evidence>
<comment type="similarity">
    <text evidence="2">Belongs to the FliJ family.</text>
</comment>
<dbReference type="NCBIfam" id="TIGR02473">
    <property type="entry name" value="flagell_FliJ"/>
    <property type="match status" value="1"/>
</dbReference>
<keyword evidence="4" id="KW-0813">Transport</keyword>
<evidence type="ECO:0000256" key="8">
    <source>
        <dbReference type="ARBA" id="ARBA00022927"/>
    </source>
</evidence>
<protein>
    <recommendedName>
        <fullName evidence="3">Flagellar FliJ protein</fullName>
    </recommendedName>
</protein>
<evidence type="ECO:0000256" key="3">
    <source>
        <dbReference type="ARBA" id="ARBA00020392"/>
    </source>
</evidence>
<evidence type="ECO:0000256" key="5">
    <source>
        <dbReference type="ARBA" id="ARBA00022475"/>
    </source>
</evidence>
<keyword evidence="11" id="KW-0969">Cilium</keyword>
<evidence type="ECO:0000256" key="9">
    <source>
        <dbReference type="ARBA" id="ARBA00023136"/>
    </source>
</evidence>
<keyword evidence="5" id="KW-1003">Cell membrane</keyword>
<dbReference type="OrthoDB" id="2968361at2"/>
<dbReference type="RefSeq" id="WP_119545960.1">
    <property type="nucleotide sequence ID" value="NZ_QXIR01000005.1"/>
</dbReference>
<dbReference type="EMBL" id="QXIR01000005">
    <property type="protein sequence ID" value="RIW36409.1"/>
    <property type="molecule type" value="Genomic_DNA"/>
</dbReference>
<reference evidence="11 12" key="1">
    <citation type="submission" date="2018-09" db="EMBL/GenBank/DDBJ databases">
        <title>Bacillus saliacetes sp. nov., isolated from Thai shrimp paste (Ka-pi).</title>
        <authorList>
            <person name="Daroonpunt R."/>
            <person name="Tanasupawat S."/>
            <person name="Yiamsombut S."/>
        </authorList>
    </citation>
    <scope>NUCLEOTIDE SEQUENCE [LARGE SCALE GENOMIC DNA]</scope>
    <source>
        <strain evidence="11 12">SKP7-4</strain>
    </source>
</reference>
<evidence type="ECO:0000313" key="11">
    <source>
        <dbReference type="EMBL" id="RIW36409.1"/>
    </source>
</evidence>
<dbReference type="InterPro" id="IPR053716">
    <property type="entry name" value="Flag_assembly_chemotaxis_eff"/>
</dbReference>
<evidence type="ECO:0000256" key="7">
    <source>
        <dbReference type="ARBA" id="ARBA00022795"/>
    </source>
</evidence>
<dbReference type="GO" id="GO:0006935">
    <property type="term" value="P:chemotaxis"/>
    <property type="evidence" value="ECO:0007669"/>
    <property type="project" value="UniProtKB-KW"/>
</dbReference>
<keyword evidence="6" id="KW-0145">Chemotaxis</keyword>
<name>A0A3A1R7Z8_9BACI</name>
<dbReference type="Proteomes" id="UP000265801">
    <property type="component" value="Unassembled WGS sequence"/>
</dbReference>
<organism evidence="11 12">
    <name type="scientific">Bacillus salacetis</name>
    <dbReference type="NCBI Taxonomy" id="2315464"/>
    <lineage>
        <taxon>Bacteria</taxon>
        <taxon>Bacillati</taxon>
        <taxon>Bacillota</taxon>
        <taxon>Bacilli</taxon>
        <taxon>Bacillales</taxon>
        <taxon>Bacillaceae</taxon>
        <taxon>Bacillus</taxon>
    </lineage>
</organism>
<evidence type="ECO:0000256" key="10">
    <source>
        <dbReference type="ARBA" id="ARBA00023225"/>
    </source>
</evidence>
<evidence type="ECO:0000256" key="1">
    <source>
        <dbReference type="ARBA" id="ARBA00004413"/>
    </source>
</evidence>
<evidence type="ECO:0000256" key="6">
    <source>
        <dbReference type="ARBA" id="ARBA00022500"/>
    </source>
</evidence>
<dbReference type="GO" id="GO:0071973">
    <property type="term" value="P:bacterial-type flagellum-dependent cell motility"/>
    <property type="evidence" value="ECO:0007669"/>
    <property type="project" value="InterPro"/>
</dbReference>
<proteinExistence type="inferred from homology"/>
<keyword evidence="7" id="KW-1005">Bacterial flagellum biogenesis</keyword>
<evidence type="ECO:0000313" key="12">
    <source>
        <dbReference type="Proteomes" id="UP000265801"/>
    </source>
</evidence>
<dbReference type="GO" id="GO:0009288">
    <property type="term" value="C:bacterial-type flagellum"/>
    <property type="evidence" value="ECO:0007669"/>
    <property type="project" value="InterPro"/>
</dbReference>
<comment type="subcellular location">
    <subcellularLocation>
        <location evidence="1">Cell membrane</location>
        <topology evidence="1">Peripheral membrane protein</topology>
        <orientation evidence="1">Cytoplasmic side</orientation>
    </subcellularLocation>
</comment>
<keyword evidence="10" id="KW-1006">Bacterial flagellum protein export</keyword>
<accession>A0A3A1R7Z8</accession>
<keyword evidence="11" id="KW-0966">Cell projection</keyword>
<dbReference type="GO" id="GO:0044781">
    <property type="term" value="P:bacterial-type flagellum organization"/>
    <property type="evidence" value="ECO:0007669"/>
    <property type="project" value="UniProtKB-KW"/>
</dbReference>
<keyword evidence="12" id="KW-1185">Reference proteome</keyword>
<keyword evidence="9" id="KW-0472">Membrane</keyword>
<gene>
    <name evidence="11" type="primary">fliJ</name>
    <name evidence="11" type="ORF">D3H55_05730</name>
</gene>
<dbReference type="Gene3D" id="1.10.287.1700">
    <property type="match status" value="1"/>
</dbReference>